<dbReference type="Gene3D" id="3.40.50.720">
    <property type="entry name" value="NAD(P)-binding Rossmann-like Domain"/>
    <property type="match status" value="1"/>
</dbReference>
<dbReference type="EMBL" id="JAGDYM010000006">
    <property type="protein sequence ID" value="MBO1901550.1"/>
    <property type="molecule type" value="Genomic_DNA"/>
</dbReference>
<evidence type="ECO:0000256" key="2">
    <source>
        <dbReference type="ARBA" id="ARBA00023002"/>
    </source>
</evidence>
<dbReference type="InterPro" id="IPR020904">
    <property type="entry name" value="Sc_DH/Rdtase_CS"/>
</dbReference>
<evidence type="ECO:0000313" key="3">
    <source>
        <dbReference type="EMBL" id="MBO1901550.1"/>
    </source>
</evidence>
<organism evidence="3 4">
    <name type="scientific">Leucobacter weissii</name>
    <dbReference type="NCBI Taxonomy" id="1983706"/>
    <lineage>
        <taxon>Bacteria</taxon>
        <taxon>Bacillati</taxon>
        <taxon>Actinomycetota</taxon>
        <taxon>Actinomycetes</taxon>
        <taxon>Micrococcales</taxon>
        <taxon>Microbacteriaceae</taxon>
        <taxon>Leucobacter</taxon>
    </lineage>
</organism>
<evidence type="ECO:0000313" key="4">
    <source>
        <dbReference type="Proteomes" id="UP000664382"/>
    </source>
</evidence>
<dbReference type="SUPFAM" id="SSF51735">
    <property type="entry name" value="NAD(P)-binding Rossmann-fold domains"/>
    <property type="match status" value="1"/>
</dbReference>
<reference evidence="3" key="1">
    <citation type="submission" date="2021-03" db="EMBL/GenBank/DDBJ databases">
        <title>Leucobacter chromiisoli sp. nov., isolated from chromium-containing soil of chemical plant.</title>
        <authorList>
            <person name="Xu Z."/>
        </authorList>
    </citation>
    <scope>NUCLEOTIDE SEQUENCE</scope>
    <source>
        <strain evidence="3">S27</strain>
    </source>
</reference>
<proteinExistence type="inferred from homology"/>
<gene>
    <name evidence="3" type="ORF">J4H92_06250</name>
</gene>
<keyword evidence="4" id="KW-1185">Reference proteome</keyword>
<comment type="caution">
    <text evidence="3">The sequence shown here is derived from an EMBL/GenBank/DDBJ whole genome shotgun (WGS) entry which is preliminary data.</text>
</comment>
<dbReference type="CDD" id="cd05233">
    <property type="entry name" value="SDR_c"/>
    <property type="match status" value="1"/>
</dbReference>
<dbReference type="InterPro" id="IPR002347">
    <property type="entry name" value="SDR_fam"/>
</dbReference>
<dbReference type="AlphaFoldDB" id="A0A939MJT3"/>
<dbReference type="PRINTS" id="PR00080">
    <property type="entry name" value="SDRFAMILY"/>
</dbReference>
<keyword evidence="2" id="KW-0560">Oxidoreductase</keyword>
<dbReference type="Pfam" id="PF13561">
    <property type="entry name" value="adh_short_C2"/>
    <property type="match status" value="1"/>
</dbReference>
<dbReference type="PROSITE" id="PS00061">
    <property type="entry name" value="ADH_SHORT"/>
    <property type="match status" value="1"/>
</dbReference>
<dbReference type="Proteomes" id="UP000664382">
    <property type="component" value="Unassembled WGS sequence"/>
</dbReference>
<dbReference type="PANTHER" id="PTHR43943:SF2">
    <property type="entry name" value="DEHYDROGENASE_REDUCTASE 4"/>
    <property type="match status" value="1"/>
</dbReference>
<dbReference type="NCBIfam" id="NF005559">
    <property type="entry name" value="PRK07231.1"/>
    <property type="match status" value="1"/>
</dbReference>
<name>A0A939MJT3_9MICO</name>
<evidence type="ECO:0000256" key="1">
    <source>
        <dbReference type="ARBA" id="ARBA00006484"/>
    </source>
</evidence>
<dbReference type="InterPro" id="IPR036291">
    <property type="entry name" value="NAD(P)-bd_dom_sf"/>
</dbReference>
<dbReference type="PRINTS" id="PR00081">
    <property type="entry name" value="GDHRDH"/>
</dbReference>
<accession>A0A939MJT3</accession>
<dbReference type="FunFam" id="3.40.50.720:FF:000084">
    <property type="entry name" value="Short-chain dehydrogenase reductase"/>
    <property type="match status" value="1"/>
</dbReference>
<dbReference type="PANTHER" id="PTHR43943">
    <property type="entry name" value="DEHYDROGENASE/REDUCTASE (SDR FAMILY) MEMBER 4"/>
    <property type="match status" value="1"/>
</dbReference>
<comment type="similarity">
    <text evidence="1">Belongs to the short-chain dehydrogenases/reductases (SDR) family.</text>
</comment>
<sequence length="265" mass="27349">MQVDGGPEPGSWGNRFAGRVAIVTGASRGIGFATAERLVAEGAAVCLTARRAADLEVAVRSLPEGRAIGVAGKADDPDHRGEVLDAVAARFGRLDVLVNAAGANPAYGPLMDLEPDAARKTLEVNLLAPLAWTQHVARHPGLGFREHRGRVVNLSSSTSETPSPGIGFYGVAKAALSHLTRTLAAELAPEIRVNAVAPAVVRTRFSEALYASNEDEISAGYPLGRLGEPSDIAAAIAFLASDDADWVTGRVLTLDGGLATVGGTA</sequence>
<dbReference type="GO" id="GO:0016491">
    <property type="term" value="F:oxidoreductase activity"/>
    <property type="evidence" value="ECO:0007669"/>
    <property type="project" value="UniProtKB-KW"/>
</dbReference>
<protein>
    <submittedName>
        <fullName evidence="3">SDR family oxidoreductase</fullName>
    </submittedName>
</protein>